<accession>A0AA85AQ56</accession>
<dbReference type="Proteomes" id="UP000050791">
    <property type="component" value="Unassembled WGS sequence"/>
</dbReference>
<evidence type="ECO:0000256" key="1">
    <source>
        <dbReference type="SAM" id="MobiDB-lite"/>
    </source>
</evidence>
<name>A0AA85AQ56_9TREM</name>
<dbReference type="WBParaSite" id="SMTH1_100470.1">
    <property type="protein sequence ID" value="SMTH1_100470.1"/>
    <property type="gene ID" value="SMTH1_100470"/>
</dbReference>
<evidence type="ECO:0000313" key="2">
    <source>
        <dbReference type="Proteomes" id="UP000050791"/>
    </source>
</evidence>
<reference evidence="3" key="1">
    <citation type="submission" date="2023-11" db="UniProtKB">
        <authorList>
            <consortium name="WormBaseParasite"/>
        </authorList>
    </citation>
    <scope>IDENTIFICATION</scope>
</reference>
<proteinExistence type="predicted"/>
<organism evidence="2 3">
    <name type="scientific">Schistosoma mattheei</name>
    <dbReference type="NCBI Taxonomy" id="31246"/>
    <lineage>
        <taxon>Eukaryota</taxon>
        <taxon>Metazoa</taxon>
        <taxon>Spiralia</taxon>
        <taxon>Lophotrochozoa</taxon>
        <taxon>Platyhelminthes</taxon>
        <taxon>Trematoda</taxon>
        <taxon>Digenea</taxon>
        <taxon>Strigeidida</taxon>
        <taxon>Schistosomatoidea</taxon>
        <taxon>Schistosomatidae</taxon>
        <taxon>Schistosoma</taxon>
    </lineage>
</organism>
<feature type="region of interest" description="Disordered" evidence="1">
    <location>
        <begin position="96"/>
        <end position="135"/>
    </location>
</feature>
<protein>
    <submittedName>
        <fullName evidence="3">Uncharacterized protein</fullName>
    </submittedName>
</protein>
<sequence length="135" mass="14364">MNESSSRNSLVGRNTGLNPNVMRDSLRVLNSSCTVTTTTHALENRSNYPPNTSNHGFLCSENGFNKSISTFPNCSVDSCFPSLTVSMEQNSVTDYSQCHSCGSSPPPPALSPVSSSPTHGATTKITNLPPLLLQS</sequence>
<evidence type="ECO:0000313" key="3">
    <source>
        <dbReference type="WBParaSite" id="SMTH1_100470.1"/>
    </source>
</evidence>
<dbReference type="AlphaFoldDB" id="A0AA85AQ56"/>